<dbReference type="EMBL" id="JAPEUX010000007">
    <property type="protein sequence ID" value="KAJ4347835.1"/>
    <property type="molecule type" value="Genomic_DNA"/>
</dbReference>
<feature type="domain" description="Heterokaryon incompatibility" evidence="1">
    <location>
        <begin position="182"/>
        <end position="341"/>
    </location>
</feature>
<comment type="caution">
    <text evidence="2">The sequence shown here is derived from an EMBL/GenBank/DDBJ whole genome shotgun (WGS) entry which is preliminary data.</text>
</comment>
<evidence type="ECO:0000313" key="2">
    <source>
        <dbReference type="EMBL" id="KAJ4347835.1"/>
    </source>
</evidence>
<dbReference type="Pfam" id="PF06985">
    <property type="entry name" value="HET"/>
    <property type="match status" value="1"/>
</dbReference>
<evidence type="ECO:0000313" key="3">
    <source>
        <dbReference type="Proteomes" id="UP001140513"/>
    </source>
</evidence>
<dbReference type="PANTHER" id="PTHR33112">
    <property type="entry name" value="DOMAIN PROTEIN, PUTATIVE-RELATED"/>
    <property type="match status" value="1"/>
</dbReference>
<reference evidence="2" key="1">
    <citation type="submission" date="2022-10" db="EMBL/GenBank/DDBJ databases">
        <title>Tapping the CABI collections for fungal endophytes: first genome assemblies for Collariella, Neodidymelliopsis, Ascochyta clinopodiicola, Didymella pomorum, Didymosphaeria variabile, Neocosmospora piperis and Neocucurbitaria cava.</title>
        <authorList>
            <person name="Hill R."/>
        </authorList>
    </citation>
    <scope>NUCLEOTIDE SEQUENCE</scope>
    <source>
        <strain evidence="2">IMI 356815</strain>
    </source>
</reference>
<dbReference type="Proteomes" id="UP001140513">
    <property type="component" value="Unassembled WGS sequence"/>
</dbReference>
<dbReference type="AlphaFoldDB" id="A0A9W9C7F0"/>
<proteinExistence type="predicted"/>
<dbReference type="GeneID" id="80912735"/>
<sequence length="711" mass="80715">MADLPAEASCRVCSEILDLSRVVHASSGRIDPGKRILGNISEVTSIPCPHSGSIQKLWDDGKPPDLDSSEVWEVNLRYLFDDFAFRFYDPKDPEANSFFRTFNLIVKPDQAEHPGASKAIDAEWIDPLIPRSWYATCVREHGAKCEEPLWMAAQPWTIATPEWLIDVNDWCLVPYSIETSRYFTLSYTWGHVNCLRTTVALLEHLQQPGSLHTTYLSELPRTIQDAMGITRLLGETYLWVDSLCIVQDDATSLHNNLNNMHHIYARSTLCLVAFAGLDANHGLRGLKGVSAPRAVDQLVLPMGNDEAISWYNTPRATWDSFGQIPGHVGLTYNERGWTFQEFIFAKRRLIFTDGPLRWICPCTTWGEDKVIDLVVDNMMNMPYTKWKDRQRPGLASLLTDVASEFNVRHFTFSQDTLNAFLGIQNHLQRTFLGGLNHGHPDMFFDISLMWEPEAEISRRGSSQDAPTEPRYLPTWSWMGWHGAFRFLCDDEYECYGPPSNGIVEPVTQWFALQAAASVGSMRPMACNWHQYKMLARQGARVVPKGWTRHASLNEDGKFEIGDARFHYPVPVPSLAMSTDPIEQSRLIFAKTTRAYFTARKANIPGQLHDIELCVELYTVIGELAGLMRLHKKCDEDSIITGHKVELAAVVKGWTTELCALTPHRLENNTKHPCYFALCVQWKDGIARRLGSCKVFANVWERYQEPVDLILG</sequence>
<accession>A0A9W9C7F0</accession>
<evidence type="ECO:0000259" key="1">
    <source>
        <dbReference type="Pfam" id="PF06985"/>
    </source>
</evidence>
<gene>
    <name evidence="2" type="ORF">N0V89_009205</name>
</gene>
<dbReference type="InterPro" id="IPR010730">
    <property type="entry name" value="HET"/>
</dbReference>
<protein>
    <recommendedName>
        <fullName evidence="1">Heterokaryon incompatibility domain-containing protein</fullName>
    </recommendedName>
</protein>
<name>A0A9W9C7F0_9PLEO</name>
<keyword evidence="3" id="KW-1185">Reference proteome</keyword>
<dbReference type="OrthoDB" id="5428863at2759"/>
<dbReference type="RefSeq" id="XP_056067223.1">
    <property type="nucleotide sequence ID" value="XM_056217958.1"/>
</dbReference>
<dbReference type="PANTHER" id="PTHR33112:SF12">
    <property type="entry name" value="HETEROKARYON INCOMPATIBILITY DOMAIN-CONTAINING PROTEIN"/>
    <property type="match status" value="1"/>
</dbReference>
<organism evidence="2 3">
    <name type="scientific">Didymosphaeria variabile</name>
    <dbReference type="NCBI Taxonomy" id="1932322"/>
    <lineage>
        <taxon>Eukaryota</taxon>
        <taxon>Fungi</taxon>
        <taxon>Dikarya</taxon>
        <taxon>Ascomycota</taxon>
        <taxon>Pezizomycotina</taxon>
        <taxon>Dothideomycetes</taxon>
        <taxon>Pleosporomycetidae</taxon>
        <taxon>Pleosporales</taxon>
        <taxon>Massarineae</taxon>
        <taxon>Didymosphaeriaceae</taxon>
        <taxon>Didymosphaeria</taxon>
    </lineage>
</organism>